<feature type="coiled-coil region" evidence="1">
    <location>
        <begin position="546"/>
        <end position="574"/>
    </location>
</feature>
<dbReference type="InterPro" id="IPR037191">
    <property type="entry name" value="VPS9_dom_sf"/>
</dbReference>
<keyword evidence="1" id="KW-0175">Coiled coil</keyword>
<evidence type="ECO:0000259" key="3">
    <source>
        <dbReference type="PROSITE" id="PS51205"/>
    </source>
</evidence>
<evidence type="ECO:0000313" key="5">
    <source>
        <dbReference type="Proteomes" id="UP001281761"/>
    </source>
</evidence>
<evidence type="ECO:0000313" key="4">
    <source>
        <dbReference type="EMBL" id="KAK2947234.1"/>
    </source>
</evidence>
<gene>
    <name evidence="4" type="ORF">BLNAU_17868</name>
</gene>
<reference evidence="4 5" key="1">
    <citation type="journal article" date="2022" name="bioRxiv">
        <title>Genomics of Preaxostyla Flagellates Illuminates Evolutionary Transitions and the Path Towards Mitochondrial Loss.</title>
        <authorList>
            <person name="Novak L.V.F."/>
            <person name="Treitli S.C."/>
            <person name="Pyrih J."/>
            <person name="Halakuc P."/>
            <person name="Pipaliya S.V."/>
            <person name="Vacek V."/>
            <person name="Brzon O."/>
            <person name="Soukal P."/>
            <person name="Eme L."/>
            <person name="Dacks J.B."/>
            <person name="Karnkowska A."/>
            <person name="Elias M."/>
            <person name="Hampl V."/>
        </authorList>
    </citation>
    <scope>NUCLEOTIDE SEQUENCE [LARGE SCALE GENOMIC DNA]</scope>
    <source>
        <strain evidence="4">NAU3</strain>
        <tissue evidence="4">Gut</tissue>
    </source>
</reference>
<proteinExistence type="predicted"/>
<feature type="region of interest" description="Disordered" evidence="2">
    <location>
        <begin position="941"/>
        <end position="981"/>
    </location>
</feature>
<dbReference type="Pfam" id="PF02204">
    <property type="entry name" value="VPS9"/>
    <property type="match status" value="1"/>
</dbReference>
<dbReference type="PROSITE" id="PS51205">
    <property type="entry name" value="VPS9"/>
    <property type="match status" value="1"/>
</dbReference>
<feature type="domain" description="VPS9" evidence="3">
    <location>
        <begin position="602"/>
        <end position="841"/>
    </location>
</feature>
<feature type="compositionally biased region" description="Polar residues" evidence="2">
    <location>
        <begin position="111"/>
        <end position="126"/>
    </location>
</feature>
<dbReference type="Proteomes" id="UP001281761">
    <property type="component" value="Unassembled WGS sequence"/>
</dbReference>
<accession>A0ABQ9X632</accession>
<feature type="region of interest" description="Disordered" evidence="2">
    <location>
        <begin position="725"/>
        <end position="767"/>
    </location>
</feature>
<keyword evidence="5" id="KW-1185">Reference proteome</keyword>
<comment type="caution">
    <text evidence="4">The sequence shown here is derived from an EMBL/GenBank/DDBJ whole genome shotgun (WGS) entry which is preliminary data.</text>
</comment>
<name>A0ABQ9X632_9EUKA</name>
<feature type="compositionally biased region" description="Polar residues" evidence="2">
    <location>
        <begin position="734"/>
        <end position="746"/>
    </location>
</feature>
<evidence type="ECO:0000256" key="1">
    <source>
        <dbReference type="SAM" id="Coils"/>
    </source>
</evidence>
<dbReference type="InterPro" id="IPR003123">
    <property type="entry name" value="VPS9"/>
</dbReference>
<sequence>MIRCLLTSAELGPLLSALHSESALFLPVTSSLSLTHINLEFVKQHIGTKEKGQYESYQTFGGIHISISREHLEFRDPTFRASTPEQNHSHSQPHLDSVDPLLSTAIHSIHQTTPNKQEVTPSSPQKPTKGMKGCTNILGRGQILFISSSSPRQPTLDQSQEHSPVLQVILIAHPLGVIPEARCCCLENGFLIDEEELNNLITFSMDYLLGVKPTALQGLPKSKTEPHKEDLYVNGEMVTMIPYTRRDSQNIPFIGDLSQNDGFAFGRQPNTKGKIHAFVDIALEEQETWKWSDIPSGLDDESNLAIFDETPSDTPFSHLHTSLKKSKRPHVVLIEEISAADEDCDSSVQDITVQDWFCGIAGEKAKWKFGCLMRFLGYARTKWIQRFGHDFERPSNTKLLKESDFRHVPDSSPLLYPPFASYPFPFTPSMWFDIQNIGTNLRLQPRRKLLLCRLVHCTLTSIASVVRLLGWKKDNIQPPQSNYNLSISSSVDSGQQVINQVLMGEAKVTDMTSIIGKQFSTVCRWVENIVMDISDEEYTKFRNHRMKRGKRELTEEEEAEDEVKQRELDRLEERLMFSTIGSIEKLLITPFSVEFKQLCSFPDEDNLVTRLLVAFNFVDWSDLDVKADIMRGRENTELFRGALEILNGLHYCQTPSEVIEQVDVSISRLEMMCQRGNRTKRLRKELNRRSETPTTTVDEGAPPCTKKVIDLFSDSEDFVAQSPHLSAIHKPKPSSHQTDSASSLFGSINEDPLDDDDPPQSDSPPFTTADRVIAADDLLPLMLYAFMKANPISLFSTLGFVSTFWYPSHASRLSGSRKMQSFNHLIAAVTFISQLDLDMARQFGKEKIQTRMKECGLVRFRGKVIDLDKMMKLEQEELELELERSRHQQELKRKDEEEKRTTEKSELLTSVTIEAKPDPSIAKSTTSIYSWFIRGTKTEKELKQETDQDPSTTGEGSLPTVNEEKHEDERVDDSSSPQARWTRHRDAFPRFERNHLSHTTFLQSQLLSHREEDPDGLSQSESWGRRYDQIKNQIQHEYSSSDETLMRIPTLYSDIG</sequence>
<organism evidence="4 5">
    <name type="scientific">Blattamonas nauphoetae</name>
    <dbReference type="NCBI Taxonomy" id="2049346"/>
    <lineage>
        <taxon>Eukaryota</taxon>
        <taxon>Metamonada</taxon>
        <taxon>Preaxostyla</taxon>
        <taxon>Oxymonadida</taxon>
        <taxon>Blattamonas</taxon>
    </lineage>
</organism>
<feature type="region of interest" description="Disordered" evidence="2">
    <location>
        <begin position="111"/>
        <end position="133"/>
    </location>
</feature>
<protein>
    <recommendedName>
        <fullName evidence="3">VPS9 domain-containing protein</fullName>
    </recommendedName>
</protein>
<dbReference type="SUPFAM" id="SSF109993">
    <property type="entry name" value="VPS9 domain"/>
    <property type="match status" value="1"/>
</dbReference>
<feature type="region of interest" description="Disordered" evidence="2">
    <location>
        <begin position="882"/>
        <end position="905"/>
    </location>
</feature>
<evidence type="ECO:0000256" key="2">
    <source>
        <dbReference type="SAM" id="MobiDB-lite"/>
    </source>
</evidence>
<feature type="compositionally biased region" description="Basic and acidic residues" evidence="2">
    <location>
        <begin position="962"/>
        <end position="973"/>
    </location>
</feature>
<dbReference type="EMBL" id="JARBJD010000207">
    <property type="protein sequence ID" value="KAK2947234.1"/>
    <property type="molecule type" value="Genomic_DNA"/>
</dbReference>
<dbReference type="Gene3D" id="1.20.1050.80">
    <property type="entry name" value="VPS9 domain"/>
    <property type="match status" value="1"/>
</dbReference>